<dbReference type="GO" id="GO:0005634">
    <property type="term" value="C:nucleus"/>
    <property type="evidence" value="ECO:0007669"/>
    <property type="project" value="UniProtKB-SubCell"/>
</dbReference>
<evidence type="ECO:0000256" key="12">
    <source>
        <dbReference type="SAM" id="MobiDB-lite"/>
    </source>
</evidence>
<feature type="active site" description="Proton donor/acceptor" evidence="9">
    <location>
        <position position="401"/>
    </location>
</feature>
<keyword evidence="5" id="KW-0378">Hydrolase</keyword>
<feature type="region of interest" description="Disordered" evidence="12">
    <location>
        <begin position="27"/>
        <end position="57"/>
    </location>
</feature>
<comment type="similarity">
    <text evidence="2">Belongs to the tyrosyl-DNA phosphodiesterase family.</text>
</comment>
<evidence type="ECO:0000256" key="6">
    <source>
        <dbReference type="ARBA" id="ARBA00022839"/>
    </source>
</evidence>
<evidence type="ECO:0008006" key="15">
    <source>
        <dbReference type="Google" id="ProtNLM"/>
    </source>
</evidence>
<evidence type="ECO:0000256" key="7">
    <source>
        <dbReference type="ARBA" id="ARBA00023204"/>
    </source>
</evidence>
<evidence type="ECO:0000256" key="8">
    <source>
        <dbReference type="ARBA" id="ARBA00023242"/>
    </source>
</evidence>
<sequence>MVSDIRKRVAERWGRVDYRSGTIEPAAKKSKSEVIDLTGSDSDNNSSNEDEGQGSQIKSNYPFKLIKSQVFDKNTKNSKHLVDLRDVFNDSSLRKSFLFSFQYELDFLLEQFHPNVQKIVLVAQEGTVLPPTTPKALSWVSKTHLCEFRMPPFTCHHSKLIINVYQDGSSQLFIPSNNFTYAETNYPQQVCWMSPRLRPCATKVSNSFQLDLLNYLQSYNLGEINRYIIPEVKRIDFAPLEGTEFVYSTPSNKYLSGFQLLAQKLQGKEENGDGHMSSYLSHYLCQSSSVGNSLSKKEPCNLFTHMIIPMLEGIFSKDSKKLPSTSQLLEDYRSHRIIPYLLYPTVQEIADSPVGWLCSGWFNFNYHRDMAHYDMLRDDFKIFYKQKKTELSLQRRATPAHSKFYMKSTTRNPNEIPFRELDWCLFTSSNLSFSAWGKNLARPRNYEVGVLLRSPNLHCQSFVDLIYNTKLQSLPENTGGTTVSVPWTPCLVQYERIDETFCISKDYSELSHS</sequence>
<dbReference type="Gene3D" id="3.30.870.10">
    <property type="entry name" value="Endonuclease Chain A"/>
    <property type="match status" value="2"/>
</dbReference>
<dbReference type="SUPFAM" id="SSF56024">
    <property type="entry name" value="Phospholipase D/nuclease"/>
    <property type="match status" value="2"/>
</dbReference>
<dbReference type="PANTHER" id="PTHR12415:SF0">
    <property type="entry name" value="TYROSYL-DNA PHOSPHODIESTERASE 1"/>
    <property type="match status" value="1"/>
</dbReference>
<feature type="active site" description="Nucleophile" evidence="9">
    <location>
        <position position="157"/>
    </location>
</feature>
<evidence type="ECO:0000256" key="4">
    <source>
        <dbReference type="ARBA" id="ARBA00022763"/>
    </source>
</evidence>
<dbReference type="GO" id="GO:0003697">
    <property type="term" value="F:single-stranded DNA binding"/>
    <property type="evidence" value="ECO:0007669"/>
    <property type="project" value="TreeGrafter"/>
</dbReference>
<dbReference type="GO" id="GO:0006281">
    <property type="term" value="P:DNA repair"/>
    <property type="evidence" value="ECO:0007669"/>
    <property type="project" value="UniProtKB-KW"/>
</dbReference>
<evidence type="ECO:0000256" key="3">
    <source>
        <dbReference type="ARBA" id="ARBA00022722"/>
    </source>
</evidence>
<feature type="binding site" evidence="10">
    <location>
        <position position="159"/>
    </location>
    <ligand>
        <name>substrate</name>
    </ligand>
</feature>
<comment type="caution">
    <text evidence="13">The sequence shown here is derived from an EMBL/GenBank/DDBJ whole genome shotgun (WGS) entry which is preliminary data.</text>
</comment>
<evidence type="ECO:0000313" key="14">
    <source>
        <dbReference type="Proteomes" id="UP000301737"/>
    </source>
</evidence>
<keyword evidence="14" id="KW-1185">Reference proteome</keyword>
<dbReference type="CDD" id="cd09194">
    <property type="entry name" value="PLDc_yTdp1_1"/>
    <property type="match status" value="1"/>
</dbReference>
<dbReference type="OrthoDB" id="47785at2759"/>
<dbReference type="InterPro" id="IPR010347">
    <property type="entry name" value="Tdp1"/>
</dbReference>
<feature type="binding site" evidence="10">
    <location>
        <position position="403"/>
    </location>
    <ligand>
        <name>substrate</name>
    </ligand>
</feature>
<dbReference type="CDD" id="cd09196">
    <property type="entry name" value="PLDc_yTdp1_2"/>
    <property type="match status" value="1"/>
</dbReference>
<evidence type="ECO:0000256" key="2">
    <source>
        <dbReference type="ARBA" id="ARBA00010205"/>
    </source>
</evidence>
<dbReference type="AlphaFoldDB" id="A0A4C2E9Y1"/>
<dbReference type="GO" id="GO:0004527">
    <property type="term" value="F:exonuclease activity"/>
    <property type="evidence" value="ECO:0007669"/>
    <property type="project" value="UniProtKB-KW"/>
</dbReference>
<gene>
    <name evidence="13" type="ORF">ZYGM_000204</name>
</gene>
<evidence type="ECO:0000256" key="1">
    <source>
        <dbReference type="ARBA" id="ARBA00004123"/>
    </source>
</evidence>
<keyword evidence="4" id="KW-0227">DNA damage</keyword>
<organism evidence="13 14">
    <name type="scientific">Zygosaccharomyces mellis</name>
    <dbReference type="NCBI Taxonomy" id="42258"/>
    <lineage>
        <taxon>Eukaryota</taxon>
        <taxon>Fungi</taxon>
        <taxon>Dikarya</taxon>
        <taxon>Ascomycota</taxon>
        <taxon>Saccharomycotina</taxon>
        <taxon>Saccharomycetes</taxon>
        <taxon>Saccharomycetales</taxon>
        <taxon>Saccharomycetaceae</taxon>
        <taxon>Zygosaccharomyces</taxon>
    </lineage>
</organism>
<dbReference type="GO" id="GO:0003690">
    <property type="term" value="F:double-stranded DNA binding"/>
    <property type="evidence" value="ECO:0007669"/>
    <property type="project" value="TreeGrafter"/>
</dbReference>
<accession>A0A4C2E9Y1</accession>
<protein>
    <recommendedName>
        <fullName evidence="15">Tyrosyl-DNA phosphodiesterase 1</fullName>
    </recommendedName>
</protein>
<evidence type="ECO:0000256" key="11">
    <source>
        <dbReference type="PIRSR" id="PIRSR610347-3"/>
    </source>
</evidence>
<dbReference type="Pfam" id="PF06087">
    <property type="entry name" value="Tyr-DNA_phospho"/>
    <property type="match status" value="1"/>
</dbReference>
<comment type="subcellular location">
    <subcellularLocation>
        <location evidence="1">Nucleus</location>
    </subcellularLocation>
</comment>
<dbReference type="Proteomes" id="UP000301737">
    <property type="component" value="Unassembled WGS sequence"/>
</dbReference>
<evidence type="ECO:0000313" key="13">
    <source>
        <dbReference type="EMBL" id="GCF00985.1"/>
    </source>
</evidence>
<dbReference type="EMBL" id="BIMX01000025">
    <property type="protein sequence ID" value="GCF00985.1"/>
    <property type="molecule type" value="Genomic_DNA"/>
</dbReference>
<feature type="site" description="Interaction with DNA" evidence="11">
    <location>
        <position position="432"/>
    </location>
</feature>
<keyword evidence="7" id="KW-0234">DNA repair</keyword>
<evidence type="ECO:0000256" key="5">
    <source>
        <dbReference type="ARBA" id="ARBA00022801"/>
    </source>
</evidence>
<evidence type="ECO:0000256" key="10">
    <source>
        <dbReference type="PIRSR" id="PIRSR610347-2"/>
    </source>
</evidence>
<reference evidence="13 14" key="1">
    <citation type="submission" date="2019-01" db="EMBL/GenBank/DDBJ databases">
        <title>Draft Genome Sequencing of Zygosaccharomyces mellis Ca-7.</title>
        <authorList>
            <person name="Shiwa Y."/>
            <person name="Kanesaki Y."/>
            <person name="Ishige T."/>
            <person name="Mura K."/>
            <person name="Hori T."/>
            <person name="Tamura T."/>
        </authorList>
    </citation>
    <scope>NUCLEOTIDE SEQUENCE [LARGE SCALE GENOMIC DNA]</scope>
    <source>
        <strain evidence="13 14">Ca-7</strain>
    </source>
</reference>
<evidence type="ECO:0000256" key="9">
    <source>
        <dbReference type="PIRSR" id="PIRSR610347-1"/>
    </source>
</evidence>
<dbReference type="GO" id="GO:0017005">
    <property type="term" value="F:3'-tyrosyl-DNA phosphodiesterase activity"/>
    <property type="evidence" value="ECO:0007669"/>
    <property type="project" value="TreeGrafter"/>
</dbReference>
<name>A0A4C2E9Y1_9SACH</name>
<keyword evidence="6" id="KW-0269">Exonuclease</keyword>
<dbReference type="PANTHER" id="PTHR12415">
    <property type="entry name" value="TYROSYL-DNA PHOSPHODIESTERASE 1"/>
    <property type="match status" value="1"/>
</dbReference>
<keyword evidence="8" id="KW-0539">Nucleus</keyword>
<keyword evidence="3" id="KW-0540">Nuclease</keyword>
<proteinExistence type="inferred from homology"/>